<dbReference type="OMA" id="MPSHNEK"/>
<organism evidence="4">
    <name type="scientific">Metarhizium acridum (strain CQMa 102)</name>
    <dbReference type="NCBI Taxonomy" id="655827"/>
    <lineage>
        <taxon>Eukaryota</taxon>
        <taxon>Fungi</taxon>
        <taxon>Dikarya</taxon>
        <taxon>Ascomycota</taxon>
        <taxon>Pezizomycotina</taxon>
        <taxon>Sordariomycetes</taxon>
        <taxon>Hypocreomycetidae</taxon>
        <taxon>Hypocreales</taxon>
        <taxon>Clavicipitaceae</taxon>
        <taxon>Metarhizium</taxon>
    </lineage>
</organism>
<gene>
    <name evidence="3" type="ORF">MAC_08493</name>
</gene>
<dbReference type="KEGG" id="maw:19252804"/>
<dbReference type="Proteomes" id="UP000002499">
    <property type="component" value="Unassembled WGS sequence"/>
</dbReference>
<sequence>MDDKNPQKLAKNTSPPKELSDDSIQELFALMGKYSSSEKFKKLKRLDQDNEELRQEVIDLRTTNDKNLDDFIRRRDKWKTEKEGLTAQLKEKEDQQNQELLSRKAAEKALETERTAKKTLCEQVKEQEAAILRLVDKAKTNEAEITRLGTVSKEQNDALERAGKAKIRLQGEVQTIHNQLEARTKELSDAMESLTRFQAFLVLLSPLEEKKSQMFVL</sequence>
<dbReference type="eggNOG" id="ENOG502R0YB">
    <property type="taxonomic scope" value="Eukaryota"/>
</dbReference>
<keyword evidence="4" id="KW-1185">Reference proteome</keyword>
<dbReference type="InParanoid" id="E9EF45"/>
<evidence type="ECO:0000313" key="4">
    <source>
        <dbReference type="Proteomes" id="UP000002499"/>
    </source>
</evidence>
<dbReference type="HOGENOM" id="CLU_1272563_0_0_1"/>
<dbReference type="OrthoDB" id="5421041at2759"/>
<evidence type="ECO:0000256" key="1">
    <source>
        <dbReference type="SAM" id="Coils"/>
    </source>
</evidence>
<name>E9EF45_METAQ</name>
<dbReference type="GeneID" id="19252804"/>
<keyword evidence="1" id="KW-0175">Coiled coil</keyword>
<feature type="coiled-coil region" evidence="1">
    <location>
        <begin position="36"/>
        <end position="95"/>
    </location>
</feature>
<evidence type="ECO:0000256" key="2">
    <source>
        <dbReference type="SAM" id="MobiDB-lite"/>
    </source>
</evidence>
<dbReference type="AlphaFoldDB" id="E9EF45"/>
<feature type="region of interest" description="Disordered" evidence="2">
    <location>
        <begin position="1"/>
        <end position="21"/>
    </location>
</feature>
<reference evidence="3 4" key="1">
    <citation type="journal article" date="2011" name="PLoS Genet.">
        <title>Genome sequencing and comparative transcriptomics of the model entomopathogenic fungi Metarhizium anisopliae and M. acridum.</title>
        <authorList>
            <person name="Gao Q."/>
            <person name="Jin K."/>
            <person name="Ying S.H."/>
            <person name="Zhang Y."/>
            <person name="Xiao G."/>
            <person name="Shang Y."/>
            <person name="Duan Z."/>
            <person name="Hu X."/>
            <person name="Xie X.Q."/>
            <person name="Zhou G."/>
            <person name="Peng G."/>
            <person name="Luo Z."/>
            <person name="Huang W."/>
            <person name="Wang B."/>
            <person name="Fang W."/>
            <person name="Wang S."/>
            <person name="Zhong Y."/>
            <person name="Ma L.J."/>
            <person name="St Leger R.J."/>
            <person name="Zhao G.P."/>
            <person name="Pei Y."/>
            <person name="Feng M.G."/>
            <person name="Xia Y."/>
            <person name="Wang C."/>
        </authorList>
    </citation>
    <scope>NUCLEOTIDE SEQUENCE [LARGE SCALE GENOMIC DNA]</scope>
    <source>
        <strain evidence="3 4">CQMa 102</strain>
    </source>
</reference>
<proteinExistence type="predicted"/>
<protein>
    <submittedName>
        <fullName evidence="3">Uncharacterized protein</fullName>
    </submittedName>
</protein>
<accession>E9EF45</accession>
<dbReference type="EMBL" id="GL698576">
    <property type="protein sequence ID" value="EFY85490.1"/>
    <property type="molecule type" value="Genomic_DNA"/>
</dbReference>
<evidence type="ECO:0000313" key="3">
    <source>
        <dbReference type="EMBL" id="EFY85490.1"/>
    </source>
</evidence>